<proteinExistence type="predicted"/>
<evidence type="ECO:0000259" key="3">
    <source>
        <dbReference type="Pfam" id="PF03968"/>
    </source>
</evidence>
<feature type="signal peptide" evidence="2">
    <location>
        <begin position="1"/>
        <end position="24"/>
    </location>
</feature>
<evidence type="ECO:0000313" key="5">
    <source>
        <dbReference type="Proteomes" id="UP000215595"/>
    </source>
</evidence>
<gene>
    <name evidence="4" type="ORF">B7Z01_04945</name>
</gene>
<dbReference type="GO" id="GO:0017089">
    <property type="term" value="F:glycolipid transfer activity"/>
    <property type="evidence" value="ECO:0007669"/>
    <property type="project" value="TreeGrafter"/>
</dbReference>
<dbReference type="GO" id="GO:0030288">
    <property type="term" value="C:outer membrane-bounded periplasmic space"/>
    <property type="evidence" value="ECO:0007669"/>
    <property type="project" value="TreeGrafter"/>
</dbReference>
<accession>A0A258FSM2</accession>
<dbReference type="InterPro" id="IPR052037">
    <property type="entry name" value="LPS_export_LptA"/>
</dbReference>
<dbReference type="PANTHER" id="PTHR36504:SF1">
    <property type="entry name" value="LIPOPOLYSACCHARIDE EXPORT SYSTEM PROTEIN LPTA"/>
    <property type="match status" value="1"/>
</dbReference>
<feature type="chain" id="PRO_5012039391" evidence="2">
    <location>
        <begin position="25"/>
        <end position="163"/>
    </location>
</feature>
<comment type="caution">
    <text evidence="4">The sequence shown here is derived from an EMBL/GenBank/DDBJ whole genome shotgun (WGS) entry which is preliminary data.</text>
</comment>
<keyword evidence="1 2" id="KW-0732">Signal</keyword>
<evidence type="ECO:0000256" key="2">
    <source>
        <dbReference type="SAM" id="SignalP"/>
    </source>
</evidence>
<dbReference type="GO" id="GO:0015920">
    <property type="term" value="P:lipopolysaccharide transport"/>
    <property type="evidence" value="ECO:0007669"/>
    <property type="project" value="TreeGrafter"/>
</dbReference>
<sequence length="163" mass="16772">MTTTRILLTATAALALAAGGVAMAQTRPNTSNQPIGYGADTGELTNTAVSLRGRAEITQGQSRLRANAIEGARDASGGLTRIEASGDVYYVTPTETIRGDRAIYNVADATVVVTGDVILTQGQNVLTGARLSYNVDTGQARIEGGGGQNGGRVRGVFYPQGAN</sequence>
<evidence type="ECO:0000313" key="4">
    <source>
        <dbReference type="EMBL" id="OYX34883.1"/>
    </source>
</evidence>
<dbReference type="Gene3D" id="2.60.450.10">
    <property type="entry name" value="Lipopolysaccharide (LPS) transport protein A like domain"/>
    <property type="match status" value="1"/>
</dbReference>
<dbReference type="GO" id="GO:0009279">
    <property type="term" value="C:cell outer membrane"/>
    <property type="evidence" value="ECO:0007669"/>
    <property type="project" value="TreeGrafter"/>
</dbReference>
<organism evidence="4 5">
    <name type="scientific">Brevundimonas subvibrioides</name>
    <dbReference type="NCBI Taxonomy" id="74313"/>
    <lineage>
        <taxon>Bacteria</taxon>
        <taxon>Pseudomonadati</taxon>
        <taxon>Pseudomonadota</taxon>
        <taxon>Alphaproteobacteria</taxon>
        <taxon>Caulobacterales</taxon>
        <taxon>Caulobacteraceae</taxon>
        <taxon>Brevundimonas</taxon>
    </lineage>
</organism>
<evidence type="ECO:0000256" key="1">
    <source>
        <dbReference type="ARBA" id="ARBA00022729"/>
    </source>
</evidence>
<name>A0A258FSM2_9CAUL</name>
<dbReference type="Pfam" id="PF03968">
    <property type="entry name" value="LptD_N"/>
    <property type="match status" value="1"/>
</dbReference>
<protein>
    <submittedName>
        <fullName evidence="4">LPS ABC transporter substrate-binding protein LptA</fullName>
    </submittedName>
</protein>
<dbReference type="Proteomes" id="UP000215595">
    <property type="component" value="Unassembled WGS sequence"/>
</dbReference>
<dbReference type="InterPro" id="IPR005653">
    <property type="entry name" value="OstA-like_N"/>
</dbReference>
<feature type="domain" description="Organic solvent tolerance-like N-terminal" evidence="3">
    <location>
        <begin position="47"/>
        <end position="138"/>
    </location>
</feature>
<dbReference type="PANTHER" id="PTHR36504">
    <property type="entry name" value="LIPOPOLYSACCHARIDE EXPORT SYSTEM PROTEIN LPTA"/>
    <property type="match status" value="1"/>
</dbReference>
<dbReference type="EMBL" id="NCEB01000007">
    <property type="protein sequence ID" value="OYX34883.1"/>
    <property type="molecule type" value="Genomic_DNA"/>
</dbReference>
<dbReference type="AlphaFoldDB" id="A0A258FSM2"/>
<reference evidence="4 5" key="1">
    <citation type="submission" date="2017-03" db="EMBL/GenBank/DDBJ databases">
        <title>Lifting the veil on microbial sulfur biogeochemistry in mining wastewaters.</title>
        <authorList>
            <person name="Kantor R.S."/>
            <person name="Colenbrander Nelson T."/>
            <person name="Marshall S."/>
            <person name="Bennett D."/>
            <person name="Apte S."/>
            <person name="Camacho D."/>
            <person name="Thomas B.C."/>
            <person name="Warren L.A."/>
            <person name="Banfield J.F."/>
        </authorList>
    </citation>
    <scope>NUCLEOTIDE SEQUENCE [LARGE SCALE GENOMIC DNA]</scope>
    <source>
        <strain evidence="4">32-69-9</strain>
    </source>
</reference>